<dbReference type="Proteomes" id="UP000235392">
    <property type="component" value="Unassembled WGS sequence"/>
</dbReference>
<protein>
    <submittedName>
        <fullName evidence="2">Uncharacterized protein</fullName>
    </submittedName>
</protein>
<organism evidence="2 4">
    <name type="scientific">Puccinia coronata f. sp. avenae</name>
    <dbReference type="NCBI Taxonomy" id="200324"/>
    <lineage>
        <taxon>Eukaryota</taxon>
        <taxon>Fungi</taxon>
        <taxon>Dikarya</taxon>
        <taxon>Basidiomycota</taxon>
        <taxon>Pucciniomycotina</taxon>
        <taxon>Pucciniomycetes</taxon>
        <taxon>Pucciniales</taxon>
        <taxon>Pucciniaceae</taxon>
        <taxon>Puccinia</taxon>
    </lineage>
</organism>
<evidence type="ECO:0000313" key="3">
    <source>
        <dbReference type="EMBL" id="PLW43246.1"/>
    </source>
</evidence>
<dbReference type="EMBL" id="PGCJ01000972">
    <property type="protein sequence ID" value="PLW12762.1"/>
    <property type="molecule type" value="Genomic_DNA"/>
</dbReference>
<dbReference type="EMBL" id="PGCJ01000290">
    <property type="protein sequence ID" value="PLW33845.1"/>
    <property type="molecule type" value="Genomic_DNA"/>
</dbReference>
<dbReference type="Proteomes" id="UP000235388">
    <property type="component" value="Unassembled WGS sequence"/>
</dbReference>
<dbReference type="EMBL" id="PGCI01000070">
    <property type="protein sequence ID" value="PLW43246.1"/>
    <property type="molecule type" value="Genomic_DNA"/>
</dbReference>
<accession>A0A2N5U7X1</accession>
<evidence type="ECO:0000313" key="4">
    <source>
        <dbReference type="Proteomes" id="UP000235388"/>
    </source>
</evidence>
<evidence type="ECO:0000313" key="5">
    <source>
        <dbReference type="Proteomes" id="UP000235392"/>
    </source>
</evidence>
<dbReference type="AlphaFoldDB" id="A0A2N5U7X1"/>
<name>A0A2N5U7X1_9BASI</name>
<reference evidence="4 5" key="1">
    <citation type="submission" date="2017-11" db="EMBL/GenBank/DDBJ databases">
        <title>De novo assembly and phasing of dikaryotic genomes from two isolates of Puccinia coronata f. sp. avenae, the causal agent of oat crown rust.</title>
        <authorList>
            <person name="Miller M.E."/>
            <person name="Zhang Y."/>
            <person name="Omidvar V."/>
            <person name="Sperschneider J."/>
            <person name="Schwessinger B."/>
            <person name="Raley C."/>
            <person name="Palmer J.M."/>
            <person name="Garnica D."/>
            <person name="Upadhyaya N."/>
            <person name="Rathjen J."/>
            <person name="Taylor J.M."/>
            <person name="Park R.F."/>
            <person name="Dodds P.N."/>
            <person name="Hirsch C.D."/>
            <person name="Kianian S.F."/>
            <person name="Figueroa M."/>
        </authorList>
    </citation>
    <scope>NUCLEOTIDE SEQUENCE [LARGE SCALE GENOMIC DNA]</scope>
    <source>
        <strain evidence="2">12NC29</strain>
        <strain evidence="3">12SD80</strain>
    </source>
</reference>
<evidence type="ECO:0000313" key="1">
    <source>
        <dbReference type="EMBL" id="PLW12762.1"/>
    </source>
</evidence>
<sequence length="86" mass="10203">MPVHLRPRLSHPLAELLISPSTINYLIKPFTFRCQSLSTYTPTIRFRLTADHPSWSNIWDSKRKLRFKYNDHWMYALLSANSLANR</sequence>
<comment type="caution">
    <text evidence="2">The sequence shown here is derived from an EMBL/GenBank/DDBJ whole genome shotgun (WGS) entry which is preliminary data.</text>
</comment>
<proteinExistence type="predicted"/>
<evidence type="ECO:0000313" key="2">
    <source>
        <dbReference type="EMBL" id="PLW33845.1"/>
    </source>
</evidence>
<gene>
    <name evidence="2" type="ORF">PCANC_15042</name>
    <name evidence="1" type="ORF">PCANC_17710</name>
    <name evidence="3" type="ORF">PCASD_07006</name>
</gene>
<keyword evidence="4" id="KW-1185">Reference proteome</keyword>